<dbReference type="EMBL" id="CAEZXH010000098">
    <property type="protein sequence ID" value="CAB4692616.1"/>
    <property type="molecule type" value="Genomic_DNA"/>
</dbReference>
<reference evidence="1" key="1">
    <citation type="submission" date="2020-05" db="EMBL/GenBank/DDBJ databases">
        <authorList>
            <person name="Chiriac C."/>
            <person name="Salcher M."/>
            <person name="Ghai R."/>
            <person name="Kavagutti S V."/>
        </authorList>
    </citation>
    <scope>NUCLEOTIDE SEQUENCE</scope>
</reference>
<accession>A0A6J6P1F8</accession>
<organism evidence="1">
    <name type="scientific">freshwater metagenome</name>
    <dbReference type="NCBI Taxonomy" id="449393"/>
    <lineage>
        <taxon>unclassified sequences</taxon>
        <taxon>metagenomes</taxon>
        <taxon>ecological metagenomes</taxon>
    </lineage>
</organism>
<dbReference type="AlphaFoldDB" id="A0A6J6P1F8"/>
<dbReference type="Gene3D" id="2.60.40.2700">
    <property type="match status" value="5"/>
</dbReference>
<proteinExistence type="predicted"/>
<name>A0A6J6P1F8_9ZZZZ</name>
<gene>
    <name evidence="1" type="ORF">UFOPK2360_01229</name>
</gene>
<sequence>MKLRQLIRSMSKPIALTLMATFMTPSGALAAGPTNTALPTIAGTLAVGQTVTAGSGIWDVTPSSISYQWYRCSTAALVSCAQITGATTSALKLVAADGGNYLQLQVTALSAGGGTTAATAISGRVLVQPLATVIPVITGVAQLGSTLTLTSGTWIDVVTPMYSYKWQRCASLEISSCTDIPSATNSTYTISVSEIGRYIRGVVTVVATANNLTAESISDATSRLNAEPTLITSPEISGLAIVDEMLTSTTGTYNAFPVATYTYQWQSCTTIELSTCTPISGALQATYTLLTVDIGKFIRVMVTATNNLGLRGTPSALTTVVLGTSVPNTSALPVISGIVKDRQVLTVSSTGWTGTPIGVLNYQWQRCSAMSQVECIDLKGETKTSYTLNFDDVNNFIRVTVKSTNRVGVGTIVSANTSKIMYATQLQTAPFVIGFAQVGQKWSATPGTWVGAEAPKFGYQWQNCVSFDVATCADITGATQPDYIAQTTDIDKYLRVKNWIVSQSSVAFSDIVPVKITTTPKTLIQTPVINPKPAVITKPVVKKTTITCIKGKLVKKVTAVTPKCPAGYKKK</sequence>
<protein>
    <submittedName>
        <fullName evidence="1">Unannotated protein</fullName>
    </submittedName>
</protein>
<evidence type="ECO:0000313" key="1">
    <source>
        <dbReference type="EMBL" id="CAB4692616.1"/>
    </source>
</evidence>